<proteinExistence type="inferred from homology"/>
<name>A0A4R4K7B0_9BACT</name>
<evidence type="ECO:0000256" key="3">
    <source>
        <dbReference type="ARBA" id="ARBA00022448"/>
    </source>
</evidence>
<dbReference type="PROSITE" id="PS51012">
    <property type="entry name" value="ABC_TM2"/>
    <property type="match status" value="1"/>
</dbReference>
<protein>
    <recommendedName>
        <fullName evidence="9">Transport permease protein</fullName>
    </recommendedName>
</protein>
<evidence type="ECO:0000256" key="7">
    <source>
        <dbReference type="ARBA" id="ARBA00022989"/>
    </source>
</evidence>
<gene>
    <name evidence="11" type="ORF">EZE20_17040</name>
</gene>
<evidence type="ECO:0000256" key="6">
    <source>
        <dbReference type="ARBA" id="ARBA00022692"/>
    </source>
</evidence>
<comment type="caution">
    <text evidence="11">The sequence shown here is derived from an EMBL/GenBank/DDBJ whole genome shotgun (WGS) entry which is preliminary data.</text>
</comment>
<dbReference type="PANTHER" id="PTHR30413">
    <property type="entry name" value="INNER MEMBRANE TRANSPORT PERMEASE"/>
    <property type="match status" value="1"/>
</dbReference>
<keyword evidence="6 9" id="KW-0812">Transmembrane</keyword>
<evidence type="ECO:0000256" key="5">
    <source>
        <dbReference type="ARBA" id="ARBA00022519"/>
    </source>
</evidence>
<evidence type="ECO:0000256" key="8">
    <source>
        <dbReference type="ARBA" id="ARBA00023136"/>
    </source>
</evidence>
<dbReference type="RefSeq" id="WP_132119856.1">
    <property type="nucleotide sequence ID" value="NZ_SMJU01000010.1"/>
</dbReference>
<evidence type="ECO:0000256" key="9">
    <source>
        <dbReference type="RuleBase" id="RU361157"/>
    </source>
</evidence>
<keyword evidence="4 9" id="KW-1003">Cell membrane</keyword>
<sequence>MSLSKQTDQWDLEIQPESSFFELNWRELWHYRDLILLFVRRDIVSTYKQTILGPIWFFIQPILTTLTYVIIFGNIAGISTGGVPKILFYLAGITLWNYFQECLMKTSDTFILNQNLFGKVYFPRLAIPISIVISNLFKFFIQLALFLVAWVYFLLQAESPIQPNGTLALFPVYLLLMSGLGFSFGVLISSLTTKYRDLRFLIQFGVQLLMYGTPIVYPLEIVPDKYRLLLLANPITSVIEAFKYSFLGQGYFSWFGLGYSLIFMVICLFLSILVFNRVEKTFMDTV</sequence>
<keyword evidence="5" id="KW-0997">Cell inner membrane</keyword>
<dbReference type="InterPro" id="IPR013525">
    <property type="entry name" value="ABC2_TM"/>
</dbReference>
<evidence type="ECO:0000313" key="12">
    <source>
        <dbReference type="Proteomes" id="UP000295706"/>
    </source>
</evidence>
<evidence type="ECO:0000313" key="11">
    <source>
        <dbReference type="EMBL" id="TDB63464.1"/>
    </source>
</evidence>
<dbReference type="AlphaFoldDB" id="A0A4R4K7B0"/>
<accession>A0A4R4K7B0</accession>
<reference evidence="11 12" key="1">
    <citation type="submission" date="2019-02" db="EMBL/GenBank/DDBJ databases">
        <title>Arundinibacter roseus gen. nov., sp. nov., a new member of the family Cytophagaceae.</title>
        <authorList>
            <person name="Szuroczki S."/>
            <person name="Khayer B."/>
            <person name="Sproer C."/>
            <person name="Toumi M."/>
            <person name="Szabo A."/>
            <person name="Felfoldi T."/>
            <person name="Schumann P."/>
            <person name="Toth E."/>
        </authorList>
    </citation>
    <scope>NUCLEOTIDE SEQUENCE [LARGE SCALE GENOMIC DNA]</scope>
    <source>
        <strain evidence="11 12">DMA-k-7a</strain>
    </source>
</reference>
<evidence type="ECO:0000256" key="1">
    <source>
        <dbReference type="ARBA" id="ARBA00004429"/>
    </source>
</evidence>
<organism evidence="11 12">
    <name type="scientific">Arundinibacter roseus</name>
    <dbReference type="NCBI Taxonomy" id="2070510"/>
    <lineage>
        <taxon>Bacteria</taxon>
        <taxon>Pseudomonadati</taxon>
        <taxon>Bacteroidota</taxon>
        <taxon>Cytophagia</taxon>
        <taxon>Cytophagales</taxon>
        <taxon>Spirosomataceae</taxon>
        <taxon>Arundinibacter</taxon>
    </lineage>
</organism>
<comment type="subcellular location">
    <subcellularLocation>
        <location evidence="1">Cell inner membrane</location>
        <topology evidence="1">Multi-pass membrane protein</topology>
    </subcellularLocation>
    <subcellularLocation>
        <location evidence="9">Cell membrane</location>
        <topology evidence="9">Multi-pass membrane protein</topology>
    </subcellularLocation>
</comment>
<feature type="transmembrane region" description="Helical" evidence="9">
    <location>
        <begin position="86"/>
        <end position="104"/>
    </location>
</feature>
<feature type="domain" description="ABC transmembrane type-2" evidence="10">
    <location>
        <begin position="52"/>
        <end position="278"/>
    </location>
</feature>
<dbReference type="OrthoDB" id="9786910at2"/>
<dbReference type="EMBL" id="SMJU01000010">
    <property type="protein sequence ID" value="TDB63464.1"/>
    <property type="molecule type" value="Genomic_DNA"/>
</dbReference>
<dbReference type="InterPro" id="IPR047817">
    <property type="entry name" value="ABC2_TM_bact-type"/>
</dbReference>
<evidence type="ECO:0000256" key="2">
    <source>
        <dbReference type="ARBA" id="ARBA00007783"/>
    </source>
</evidence>
<keyword evidence="8 9" id="KW-0472">Membrane</keyword>
<feature type="transmembrane region" description="Helical" evidence="9">
    <location>
        <begin position="125"/>
        <end position="155"/>
    </location>
</feature>
<evidence type="ECO:0000259" key="10">
    <source>
        <dbReference type="PROSITE" id="PS51012"/>
    </source>
</evidence>
<keyword evidence="3 9" id="KW-0813">Transport</keyword>
<dbReference type="GO" id="GO:0140359">
    <property type="term" value="F:ABC-type transporter activity"/>
    <property type="evidence" value="ECO:0007669"/>
    <property type="project" value="InterPro"/>
</dbReference>
<dbReference type="GO" id="GO:0015920">
    <property type="term" value="P:lipopolysaccharide transport"/>
    <property type="evidence" value="ECO:0007669"/>
    <property type="project" value="TreeGrafter"/>
</dbReference>
<dbReference type="Proteomes" id="UP000295706">
    <property type="component" value="Unassembled WGS sequence"/>
</dbReference>
<comment type="similarity">
    <text evidence="2 9">Belongs to the ABC-2 integral membrane protein family.</text>
</comment>
<dbReference type="PANTHER" id="PTHR30413:SF8">
    <property type="entry name" value="TRANSPORT PERMEASE PROTEIN"/>
    <property type="match status" value="1"/>
</dbReference>
<evidence type="ECO:0000256" key="4">
    <source>
        <dbReference type="ARBA" id="ARBA00022475"/>
    </source>
</evidence>
<keyword evidence="12" id="KW-1185">Reference proteome</keyword>
<dbReference type="GO" id="GO:0005886">
    <property type="term" value="C:plasma membrane"/>
    <property type="evidence" value="ECO:0007669"/>
    <property type="project" value="UniProtKB-SubCell"/>
</dbReference>
<feature type="transmembrane region" description="Helical" evidence="9">
    <location>
        <begin position="251"/>
        <end position="275"/>
    </location>
</feature>
<dbReference type="Pfam" id="PF01061">
    <property type="entry name" value="ABC2_membrane"/>
    <property type="match status" value="1"/>
</dbReference>
<keyword evidence="7 9" id="KW-1133">Transmembrane helix</keyword>
<feature type="transmembrane region" description="Helical" evidence="9">
    <location>
        <begin position="167"/>
        <end position="188"/>
    </location>
</feature>
<feature type="transmembrane region" description="Helical" evidence="9">
    <location>
        <begin position="200"/>
        <end position="219"/>
    </location>
</feature>
<feature type="transmembrane region" description="Helical" evidence="9">
    <location>
        <begin position="55"/>
        <end position="80"/>
    </location>
</feature>